<name>A0ACC7NQN5_9BACL</name>
<dbReference type="Proteomes" id="UP001631969">
    <property type="component" value="Unassembled WGS sequence"/>
</dbReference>
<evidence type="ECO:0000313" key="2">
    <source>
        <dbReference type="Proteomes" id="UP001631969"/>
    </source>
</evidence>
<gene>
    <name evidence="1" type="primary">cmk</name>
    <name evidence="1" type="ORF">ACI1P1_01560</name>
</gene>
<reference evidence="1" key="1">
    <citation type="submission" date="2024-12" db="EMBL/GenBank/DDBJ databases">
        <authorList>
            <person name="Wu N."/>
        </authorList>
    </citation>
    <scope>NUCLEOTIDE SEQUENCE</scope>
    <source>
        <strain evidence="1">P15</strain>
    </source>
</reference>
<comment type="caution">
    <text evidence="1">The sequence shown here is derived from an EMBL/GenBank/DDBJ whole genome shotgun (WGS) entry which is preliminary data.</text>
</comment>
<keyword evidence="2" id="KW-1185">Reference proteome</keyword>
<accession>A0ACC7NQN5</accession>
<evidence type="ECO:0000313" key="1">
    <source>
        <dbReference type="EMBL" id="MFM9326974.1"/>
    </source>
</evidence>
<sequence>MGKFNVALDGPAGAGKSTVARMVAKELGYVYVDTGAMYRAITWKVLHKDIPLEDLSAIADMTASTRIELLPGLTGQTVLVDGQDVTERIRSKEINLHVSHIAAIPDVRERLVSMQKSMAAAKGVVMDGRDIGTSVLPDAEVKVFLTASARKRAERRYLEMNASEISLDDLERDIERRDQLDRGRKVSPLRQAEDAVLLDSTEMSLDEVVNAVLELCRTKELRGN</sequence>
<protein>
    <submittedName>
        <fullName evidence="1">(D)CMP kinase</fullName>
        <ecNumber evidence="1">2.7.4.25</ecNumber>
    </submittedName>
</protein>
<dbReference type="EC" id="2.7.4.25" evidence="1"/>
<keyword evidence="1" id="KW-0418">Kinase</keyword>
<organism evidence="1 2">
    <name type="scientific">Paenibacillus mesotrionivorans</name>
    <dbReference type="NCBI Taxonomy" id="3160968"/>
    <lineage>
        <taxon>Bacteria</taxon>
        <taxon>Bacillati</taxon>
        <taxon>Bacillota</taxon>
        <taxon>Bacilli</taxon>
        <taxon>Bacillales</taxon>
        <taxon>Paenibacillaceae</taxon>
        <taxon>Paenibacillus</taxon>
    </lineage>
</organism>
<keyword evidence="1" id="KW-0808">Transferase</keyword>
<dbReference type="EMBL" id="JBJURJ010000001">
    <property type="protein sequence ID" value="MFM9326974.1"/>
    <property type="molecule type" value="Genomic_DNA"/>
</dbReference>
<proteinExistence type="predicted"/>